<dbReference type="SUPFAM" id="SSF55729">
    <property type="entry name" value="Acyl-CoA N-acyltransferases (Nat)"/>
    <property type="match status" value="1"/>
</dbReference>
<evidence type="ECO:0000313" key="2">
    <source>
        <dbReference type="Proteomes" id="UP001202328"/>
    </source>
</evidence>
<sequence length="255" mass="29999">MNSLLVLFICFREVNPKFLHFLQHSAILFALRRNNEEFSSDNEEEPIIREHEEHRGALISSDNGEYVVKEAKYDEEFWASAWLKEEGLYEDRSHDRYDGSYRKQCAEQKFYVIIRQCTTRYLEPFMCIIILRMEGGNVLNPMLKNIIEIPYFRVKYLLERKTYPEELNPLISQELVKPVNLFSTFKKRGSQKYGIIFNVIVAKSARQEGIKQVLLHTCQDNKPALALQEKMGFTILAEATPYLEEHNLYLCSINL</sequence>
<dbReference type="EMBL" id="JAJJMB010001716">
    <property type="protein sequence ID" value="KAI3955930.1"/>
    <property type="molecule type" value="Genomic_DNA"/>
</dbReference>
<reference evidence="1" key="1">
    <citation type="submission" date="2022-04" db="EMBL/GenBank/DDBJ databases">
        <title>A functionally conserved STORR gene fusion in Papaver species that diverged 16.8 million years ago.</title>
        <authorList>
            <person name="Catania T."/>
        </authorList>
    </citation>
    <scope>NUCLEOTIDE SEQUENCE</scope>
    <source>
        <strain evidence="1">S-188037</strain>
    </source>
</reference>
<dbReference type="AlphaFoldDB" id="A0AAD4TH48"/>
<proteinExistence type="predicted"/>
<keyword evidence="2" id="KW-1185">Reference proteome</keyword>
<evidence type="ECO:0000313" key="1">
    <source>
        <dbReference type="EMBL" id="KAI3955930.1"/>
    </source>
</evidence>
<dbReference type="PANTHER" id="PTHR47426:SF3">
    <property type="entry name" value="GCN5-RELATED N-ACETYLTRANSFERASE 6, CHLOROPLASTIC"/>
    <property type="match status" value="1"/>
</dbReference>
<comment type="caution">
    <text evidence="1">The sequence shown here is derived from an EMBL/GenBank/DDBJ whole genome shotgun (WGS) entry which is preliminary data.</text>
</comment>
<accession>A0AAD4TH48</accession>
<dbReference type="Gene3D" id="3.40.630.30">
    <property type="match status" value="1"/>
</dbReference>
<dbReference type="InterPro" id="IPR016181">
    <property type="entry name" value="Acyl_CoA_acyltransferase"/>
</dbReference>
<evidence type="ECO:0008006" key="3">
    <source>
        <dbReference type="Google" id="ProtNLM"/>
    </source>
</evidence>
<name>A0AAD4TH48_9MAGN</name>
<dbReference type="PANTHER" id="PTHR47426">
    <property type="entry name" value="ACYL-COA N-ACYLTRANSFERASES (NAT) SUPERFAMILY PROTEIN"/>
    <property type="match status" value="1"/>
</dbReference>
<protein>
    <recommendedName>
        <fullName evidence="3">N-acetyltransferase domain-containing protein</fullName>
    </recommendedName>
</protein>
<gene>
    <name evidence="1" type="ORF">MKW98_006290</name>
</gene>
<organism evidence="1 2">
    <name type="scientific">Papaver atlanticum</name>
    <dbReference type="NCBI Taxonomy" id="357466"/>
    <lineage>
        <taxon>Eukaryota</taxon>
        <taxon>Viridiplantae</taxon>
        <taxon>Streptophyta</taxon>
        <taxon>Embryophyta</taxon>
        <taxon>Tracheophyta</taxon>
        <taxon>Spermatophyta</taxon>
        <taxon>Magnoliopsida</taxon>
        <taxon>Ranunculales</taxon>
        <taxon>Papaveraceae</taxon>
        <taxon>Papaveroideae</taxon>
        <taxon>Papaver</taxon>
    </lineage>
</organism>
<dbReference type="Proteomes" id="UP001202328">
    <property type="component" value="Unassembled WGS sequence"/>
</dbReference>